<organism evidence="2 3">
    <name type="scientific">Xenorhabdus bovienii</name>
    <name type="common">Xenorhabdus nematophila subsp. bovienii</name>
    <dbReference type="NCBI Taxonomy" id="40576"/>
    <lineage>
        <taxon>Bacteria</taxon>
        <taxon>Pseudomonadati</taxon>
        <taxon>Pseudomonadota</taxon>
        <taxon>Gammaproteobacteria</taxon>
        <taxon>Enterobacterales</taxon>
        <taxon>Morganellaceae</taxon>
        <taxon>Xenorhabdus</taxon>
    </lineage>
</organism>
<dbReference type="RefSeq" id="WP_274714124.1">
    <property type="nucleotide sequence ID" value="NZ_JAILSO010000295.1"/>
</dbReference>
<accession>A0AAJ1N1U3</accession>
<dbReference type="GO" id="GO:0004803">
    <property type="term" value="F:transposase activity"/>
    <property type="evidence" value="ECO:0007669"/>
    <property type="project" value="InterPro"/>
</dbReference>
<evidence type="ECO:0000313" key="3">
    <source>
        <dbReference type="Proteomes" id="UP001222434"/>
    </source>
</evidence>
<reference evidence="2" key="1">
    <citation type="submission" date="2021-08" db="EMBL/GenBank/DDBJ databases">
        <authorList>
            <person name="Papudeshi B."/>
            <person name="Bashey-Visser F."/>
        </authorList>
    </citation>
    <scope>NUCLEOTIDE SEQUENCE</scope>
    <source>
        <strain evidence="2">MC_266_E_2016</strain>
    </source>
</reference>
<feature type="non-terminal residue" evidence="2">
    <location>
        <position position="127"/>
    </location>
</feature>
<evidence type="ECO:0000313" key="2">
    <source>
        <dbReference type="EMBL" id="MDE1480788.1"/>
    </source>
</evidence>
<dbReference type="GO" id="GO:0006313">
    <property type="term" value="P:DNA transposition"/>
    <property type="evidence" value="ECO:0007669"/>
    <property type="project" value="InterPro"/>
</dbReference>
<dbReference type="PANTHER" id="PTHR30298:SF0">
    <property type="entry name" value="PROTEIN YBFL-RELATED"/>
    <property type="match status" value="1"/>
</dbReference>
<dbReference type="PANTHER" id="PTHR30298">
    <property type="entry name" value="H REPEAT-ASSOCIATED PREDICTED TRANSPOSASE"/>
    <property type="match status" value="1"/>
</dbReference>
<dbReference type="InterPro" id="IPR002559">
    <property type="entry name" value="Transposase_11"/>
</dbReference>
<dbReference type="InterPro" id="IPR051698">
    <property type="entry name" value="Transposase_11-like"/>
</dbReference>
<proteinExistence type="predicted"/>
<comment type="caution">
    <text evidence="2">The sequence shown here is derived from an EMBL/GenBank/DDBJ whole genome shotgun (WGS) entry which is preliminary data.</text>
</comment>
<dbReference type="NCBIfam" id="NF033564">
    <property type="entry name" value="transpos_ISAs1"/>
    <property type="match status" value="1"/>
</dbReference>
<feature type="non-terminal residue" evidence="2">
    <location>
        <position position="1"/>
    </location>
</feature>
<dbReference type="EMBL" id="JAILSO010000295">
    <property type="protein sequence ID" value="MDE1480788.1"/>
    <property type="molecule type" value="Genomic_DNA"/>
</dbReference>
<feature type="domain" description="Transposase IS4-like" evidence="1">
    <location>
        <begin position="13"/>
        <end position="123"/>
    </location>
</feature>
<dbReference type="InterPro" id="IPR047647">
    <property type="entry name" value="ISAs1_transpos"/>
</dbReference>
<dbReference type="Pfam" id="PF01609">
    <property type="entry name" value="DDE_Tnp_1"/>
    <property type="match status" value="1"/>
</dbReference>
<protein>
    <submittedName>
        <fullName evidence="2">ISAs1 family transposase</fullName>
    </submittedName>
</protein>
<evidence type="ECO:0000259" key="1">
    <source>
        <dbReference type="Pfam" id="PF01609"/>
    </source>
</evidence>
<dbReference type="Proteomes" id="UP001222434">
    <property type="component" value="Unassembled WGS sequence"/>
</dbReference>
<dbReference type="GO" id="GO:0003677">
    <property type="term" value="F:DNA binding"/>
    <property type="evidence" value="ECO:0007669"/>
    <property type="project" value="InterPro"/>
</dbReference>
<dbReference type="AlphaFoldDB" id="A0AAJ1N1U3"/>
<name>A0AAJ1N1U3_XENBV</name>
<gene>
    <name evidence="2" type="ORF">KKJ01_22150</name>
</gene>
<sequence length="127" mass="15083">AGKEKIVTEIKQEVHGRREERYVFQLKPHFSPEMAEKWPTIRSIIAVERHRTENGKGTVDTAYYVSSLSPRHKLLGHYIRQHWRIENSQHYILDVVFKEDDSRIVLEGAIENRALFRRFVLNLLKQC</sequence>
<reference evidence="2" key="2">
    <citation type="journal article" date="2022" name="J. Evol. Biol.">
        <title>Pre- and post-association barriers to host switching in sympatric mutualists.</title>
        <authorList>
            <person name="Dinges Z.M."/>
            <person name="Phillips R.K."/>
            <person name="Lively C.M."/>
            <person name="Bashey F."/>
        </authorList>
    </citation>
    <scope>NUCLEOTIDE SEQUENCE</scope>
    <source>
        <strain evidence="2">MC_266_E_2016</strain>
    </source>
</reference>